<dbReference type="Proteomes" id="UP000887574">
    <property type="component" value="Unplaced"/>
</dbReference>
<name>A0A915CYW3_9BILA</name>
<feature type="transmembrane region" description="Helical" evidence="1">
    <location>
        <begin position="171"/>
        <end position="190"/>
    </location>
</feature>
<keyword evidence="1" id="KW-0472">Membrane</keyword>
<organism evidence="2 3">
    <name type="scientific">Ditylenchus dipsaci</name>
    <dbReference type="NCBI Taxonomy" id="166011"/>
    <lineage>
        <taxon>Eukaryota</taxon>
        <taxon>Metazoa</taxon>
        <taxon>Ecdysozoa</taxon>
        <taxon>Nematoda</taxon>
        <taxon>Chromadorea</taxon>
        <taxon>Rhabditida</taxon>
        <taxon>Tylenchina</taxon>
        <taxon>Tylenchomorpha</taxon>
        <taxon>Sphaerularioidea</taxon>
        <taxon>Anguinidae</taxon>
        <taxon>Anguininae</taxon>
        <taxon>Ditylenchus</taxon>
    </lineage>
</organism>
<feature type="transmembrane region" description="Helical" evidence="1">
    <location>
        <begin position="38"/>
        <end position="60"/>
    </location>
</feature>
<dbReference type="AlphaFoldDB" id="A0A915CYW3"/>
<protein>
    <submittedName>
        <fullName evidence="3">Gustatory receptor</fullName>
    </submittedName>
</protein>
<reference evidence="3" key="1">
    <citation type="submission" date="2022-11" db="UniProtKB">
        <authorList>
            <consortium name="WormBaseParasite"/>
        </authorList>
    </citation>
    <scope>IDENTIFICATION</scope>
</reference>
<evidence type="ECO:0000313" key="3">
    <source>
        <dbReference type="WBParaSite" id="jg13622"/>
    </source>
</evidence>
<dbReference type="PANTHER" id="PTHR34492">
    <property type="entry name" value="GUSTATORY RECEPTOR FAMILY"/>
    <property type="match status" value="1"/>
</dbReference>
<sequence>MQKAVHTKFRNCSKLLELTGMYFEKSSNQSTGWFIFKILRAFFLFGLAFHQMVYILYYLLSRKKYDESTARSLVIFNWMLQAVISQSIFMYWQYRGYITRLCQNVHCPKGCPRTVVVINQTLMVSFSLFALCVVLCLATVSLSMSGNLDSALFDVGIFESFGKRFRFLSPLIQMHALFVWTSVLTFYILIGRAVQHELCMFNEKLKSVGTEFPGDQEKICEELAEKYTTHVELAKRLRVVDSTFEVYTFAMVGTNIPTTIFTLLSFFLALQSSCWLNILFALPDVMFCLFELIGLTAGPAKVHAAIREVESIVYGNLRIWYPFNDKLYQIAGIFIAHANQSNLGITLWGFAVVTKPLILTTMSLTITYLTFLLQVQYKDNPTTNATLLTLYNQTN</sequence>
<feature type="transmembrane region" description="Helical" evidence="1">
    <location>
        <begin position="122"/>
        <end position="144"/>
    </location>
</feature>
<feature type="transmembrane region" description="Helical" evidence="1">
    <location>
        <begin position="246"/>
        <end position="269"/>
    </location>
</feature>
<dbReference type="WBParaSite" id="jg13622">
    <property type="protein sequence ID" value="jg13622"/>
    <property type="gene ID" value="jg13622"/>
</dbReference>
<evidence type="ECO:0000256" key="1">
    <source>
        <dbReference type="SAM" id="Phobius"/>
    </source>
</evidence>
<feature type="transmembrane region" description="Helical" evidence="1">
    <location>
        <begin position="72"/>
        <end position="92"/>
    </location>
</feature>
<evidence type="ECO:0000313" key="2">
    <source>
        <dbReference type="Proteomes" id="UP000887574"/>
    </source>
</evidence>
<keyword evidence="1" id="KW-0812">Transmembrane</keyword>
<proteinExistence type="predicted"/>
<dbReference type="PANTHER" id="PTHR34492:SF2">
    <property type="entry name" value="G PROTEIN-COUPLED RECEPTOR"/>
    <property type="match status" value="1"/>
</dbReference>
<accession>A0A915CYW3</accession>
<keyword evidence="2" id="KW-1185">Reference proteome</keyword>
<keyword evidence="1" id="KW-1133">Transmembrane helix</keyword>
<feature type="transmembrane region" description="Helical" evidence="1">
    <location>
        <begin position="275"/>
        <end position="297"/>
    </location>
</feature>